<dbReference type="PANTHER" id="PTHR11562">
    <property type="entry name" value="CATION EFFLUX PROTEIN/ ZINC TRANSPORTER"/>
    <property type="match status" value="1"/>
</dbReference>
<dbReference type="PANTHER" id="PTHR11562:SF17">
    <property type="entry name" value="RE54080P-RELATED"/>
    <property type="match status" value="1"/>
</dbReference>
<comment type="subcellular location">
    <subcellularLocation>
        <location evidence="1">Membrane</location>
        <topology evidence="1">Multi-pass membrane protein</topology>
    </subcellularLocation>
</comment>
<feature type="transmembrane region" description="Helical" evidence="6">
    <location>
        <begin position="22"/>
        <end position="44"/>
    </location>
</feature>
<feature type="domain" description="Cation efflux protein transmembrane" evidence="7">
    <location>
        <begin position="23"/>
        <end position="201"/>
    </location>
</feature>
<dbReference type="Gene3D" id="1.20.1510.10">
    <property type="entry name" value="Cation efflux protein transmembrane domain"/>
    <property type="match status" value="1"/>
</dbReference>
<dbReference type="Proteomes" id="UP000295707">
    <property type="component" value="Unassembled WGS sequence"/>
</dbReference>
<sequence>MSNCDDNCGVNLKQANAAERRVLTIVLLINAGMFVAEFGAGLWSGSTALLADSLDMLADALVYALGLFALGRAAHWRARAALTSGLLQLLLGVGIAVEAMHKLAENELPDAATMGWFGVLALLANALCVALLARYRSGDINLRATWICSRNDMIGNVGVLIAAGLVGWLQSAWPDILIGLLIAGIVIRSAWAVIHEAREQLADHH</sequence>
<feature type="transmembrane region" description="Helical" evidence="6">
    <location>
        <begin position="81"/>
        <end position="101"/>
    </location>
</feature>
<feature type="transmembrane region" description="Helical" evidence="6">
    <location>
        <begin position="176"/>
        <end position="194"/>
    </location>
</feature>
<feature type="transmembrane region" description="Helical" evidence="6">
    <location>
        <begin position="113"/>
        <end position="133"/>
    </location>
</feature>
<keyword evidence="3" id="KW-0813">Transport</keyword>
<keyword evidence="5 6" id="KW-0472">Membrane</keyword>
<keyword evidence="4 6" id="KW-1133">Transmembrane helix</keyword>
<keyword evidence="2 6" id="KW-0812">Transmembrane</keyword>
<reference evidence="8 9" key="1">
    <citation type="submission" date="2019-03" db="EMBL/GenBank/DDBJ databases">
        <title>Genomic Encyclopedia of Type Strains, Phase IV (KMG-IV): sequencing the most valuable type-strain genomes for metagenomic binning, comparative biology and taxonomic classification.</title>
        <authorList>
            <person name="Goeker M."/>
        </authorList>
    </citation>
    <scope>NUCLEOTIDE SEQUENCE [LARGE SCALE GENOMIC DNA]</scope>
    <source>
        <strain evidence="8 9">DSM 19610</strain>
    </source>
</reference>
<organism evidence="8 9">
    <name type="scientific">Thiogranum longum</name>
    <dbReference type="NCBI Taxonomy" id="1537524"/>
    <lineage>
        <taxon>Bacteria</taxon>
        <taxon>Pseudomonadati</taxon>
        <taxon>Pseudomonadota</taxon>
        <taxon>Gammaproteobacteria</taxon>
        <taxon>Chromatiales</taxon>
        <taxon>Ectothiorhodospiraceae</taxon>
        <taxon>Thiogranum</taxon>
    </lineage>
</organism>
<evidence type="ECO:0000313" key="8">
    <source>
        <dbReference type="EMBL" id="TCK17863.1"/>
    </source>
</evidence>
<dbReference type="InterPro" id="IPR058533">
    <property type="entry name" value="Cation_efflux_TM"/>
</dbReference>
<dbReference type="NCBIfam" id="TIGR01297">
    <property type="entry name" value="CDF"/>
    <property type="match status" value="1"/>
</dbReference>
<evidence type="ECO:0000256" key="5">
    <source>
        <dbReference type="ARBA" id="ARBA00023136"/>
    </source>
</evidence>
<dbReference type="EMBL" id="SMFX01000001">
    <property type="protein sequence ID" value="TCK17863.1"/>
    <property type="molecule type" value="Genomic_DNA"/>
</dbReference>
<dbReference type="GO" id="GO:0005886">
    <property type="term" value="C:plasma membrane"/>
    <property type="evidence" value="ECO:0007669"/>
    <property type="project" value="TreeGrafter"/>
</dbReference>
<evidence type="ECO:0000256" key="4">
    <source>
        <dbReference type="ARBA" id="ARBA00022989"/>
    </source>
</evidence>
<dbReference type="SUPFAM" id="SSF161111">
    <property type="entry name" value="Cation efflux protein transmembrane domain-like"/>
    <property type="match status" value="1"/>
</dbReference>
<evidence type="ECO:0000313" key="9">
    <source>
        <dbReference type="Proteomes" id="UP000295707"/>
    </source>
</evidence>
<feature type="transmembrane region" description="Helical" evidence="6">
    <location>
        <begin position="56"/>
        <end position="74"/>
    </location>
</feature>
<dbReference type="InterPro" id="IPR050681">
    <property type="entry name" value="CDF/SLC30A"/>
</dbReference>
<evidence type="ECO:0000256" key="3">
    <source>
        <dbReference type="ARBA" id="ARBA00022906"/>
    </source>
</evidence>
<keyword evidence="3" id="KW-0406">Ion transport</keyword>
<accession>A0A4R1HBG6</accession>
<evidence type="ECO:0000256" key="6">
    <source>
        <dbReference type="SAM" id="Phobius"/>
    </source>
</evidence>
<dbReference type="AlphaFoldDB" id="A0A4R1HBG6"/>
<proteinExistence type="predicted"/>
<protein>
    <submittedName>
        <fullName evidence="8">Cation diffusion facilitator family transporter</fullName>
    </submittedName>
</protein>
<dbReference type="InterPro" id="IPR027469">
    <property type="entry name" value="Cation_efflux_TMD_sf"/>
</dbReference>
<dbReference type="InterPro" id="IPR002524">
    <property type="entry name" value="Cation_efflux"/>
</dbReference>
<keyword evidence="9" id="KW-1185">Reference proteome</keyword>
<dbReference type="GO" id="GO:0005385">
    <property type="term" value="F:zinc ion transmembrane transporter activity"/>
    <property type="evidence" value="ECO:0007669"/>
    <property type="project" value="TreeGrafter"/>
</dbReference>
<comment type="caution">
    <text evidence="8">The sequence shown here is derived from an EMBL/GenBank/DDBJ whole genome shotgun (WGS) entry which is preliminary data.</text>
</comment>
<feature type="transmembrane region" description="Helical" evidence="6">
    <location>
        <begin position="153"/>
        <end position="170"/>
    </location>
</feature>
<evidence type="ECO:0000256" key="2">
    <source>
        <dbReference type="ARBA" id="ARBA00022692"/>
    </source>
</evidence>
<evidence type="ECO:0000256" key="1">
    <source>
        <dbReference type="ARBA" id="ARBA00004141"/>
    </source>
</evidence>
<keyword evidence="3" id="KW-0862">Zinc</keyword>
<evidence type="ECO:0000259" key="7">
    <source>
        <dbReference type="Pfam" id="PF01545"/>
    </source>
</evidence>
<keyword evidence="3" id="KW-0864">Zinc transport</keyword>
<gene>
    <name evidence="8" type="ORF">DFR30_1115</name>
</gene>
<dbReference type="RefSeq" id="WP_243640685.1">
    <property type="nucleotide sequence ID" value="NZ_SMFX01000001.1"/>
</dbReference>
<dbReference type="Pfam" id="PF01545">
    <property type="entry name" value="Cation_efflux"/>
    <property type="match status" value="1"/>
</dbReference>
<name>A0A4R1HBG6_9GAMM</name>